<dbReference type="PhylomeDB" id="T1IH44"/>
<dbReference type="AlphaFoldDB" id="T1IH44"/>
<evidence type="ECO:0008006" key="3">
    <source>
        <dbReference type="Google" id="ProtNLM"/>
    </source>
</evidence>
<protein>
    <recommendedName>
        <fullName evidence="3">Integrase zinc-binding domain-containing protein</fullName>
    </recommendedName>
</protein>
<reference evidence="1" key="2">
    <citation type="submission" date="2015-02" db="UniProtKB">
        <authorList>
            <consortium name="EnsemblMetazoa"/>
        </authorList>
    </citation>
    <scope>IDENTIFICATION</scope>
</reference>
<proteinExistence type="predicted"/>
<dbReference type="Proteomes" id="UP000014500">
    <property type="component" value="Unassembled WGS sequence"/>
</dbReference>
<dbReference type="EnsemblMetazoa" id="SMAR000149-RA">
    <property type="protein sequence ID" value="SMAR000149-PA"/>
    <property type="gene ID" value="SMAR000149"/>
</dbReference>
<sequence>MDEDKRRQKNKKFSKEFKEKAKGFLLDSHMTDVNIDTNIPDNYCMIVKFHPTFEEELNDSGSGFNAYIPPTLVQSFLHATDTLLVVTLESARHYTGLNNYISGQKMSKDIKRYVRGCLHCQPYKPPHKRSHAGPYVPHNMAYPWETICVDLCGPKPTAQGLKK</sequence>
<evidence type="ECO:0000313" key="1">
    <source>
        <dbReference type="EnsemblMetazoa" id="SMAR000149-PA"/>
    </source>
</evidence>
<dbReference type="HOGENOM" id="CLU_000384_29_3_1"/>
<keyword evidence="2" id="KW-1185">Reference proteome</keyword>
<organism evidence="1 2">
    <name type="scientific">Strigamia maritima</name>
    <name type="common">European centipede</name>
    <name type="synonym">Geophilus maritimus</name>
    <dbReference type="NCBI Taxonomy" id="126957"/>
    <lineage>
        <taxon>Eukaryota</taxon>
        <taxon>Metazoa</taxon>
        <taxon>Ecdysozoa</taxon>
        <taxon>Arthropoda</taxon>
        <taxon>Myriapoda</taxon>
        <taxon>Chilopoda</taxon>
        <taxon>Pleurostigmophora</taxon>
        <taxon>Geophilomorpha</taxon>
        <taxon>Linotaeniidae</taxon>
        <taxon>Strigamia</taxon>
    </lineage>
</organism>
<name>T1IH44_STRMM</name>
<reference evidence="2" key="1">
    <citation type="submission" date="2011-05" db="EMBL/GenBank/DDBJ databases">
        <authorList>
            <person name="Richards S.R."/>
            <person name="Qu J."/>
            <person name="Jiang H."/>
            <person name="Jhangiani S.N."/>
            <person name="Agravi P."/>
            <person name="Goodspeed R."/>
            <person name="Gross S."/>
            <person name="Mandapat C."/>
            <person name="Jackson L."/>
            <person name="Mathew T."/>
            <person name="Pu L."/>
            <person name="Thornton R."/>
            <person name="Saada N."/>
            <person name="Wilczek-Boney K.B."/>
            <person name="Lee S."/>
            <person name="Kovar C."/>
            <person name="Wu Y."/>
            <person name="Scherer S.E."/>
            <person name="Worley K.C."/>
            <person name="Muzny D.M."/>
            <person name="Gibbs R."/>
        </authorList>
    </citation>
    <scope>NUCLEOTIDE SEQUENCE</scope>
    <source>
        <strain evidence="2">Brora</strain>
    </source>
</reference>
<dbReference type="EMBL" id="JH429689">
    <property type="status" value="NOT_ANNOTATED_CDS"/>
    <property type="molecule type" value="Genomic_DNA"/>
</dbReference>
<accession>T1IH44</accession>
<evidence type="ECO:0000313" key="2">
    <source>
        <dbReference type="Proteomes" id="UP000014500"/>
    </source>
</evidence>